<evidence type="ECO:0000256" key="4">
    <source>
        <dbReference type="PROSITE-ProRule" id="PRU00236"/>
    </source>
</evidence>
<feature type="binding site" evidence="4">
    <location>
        <position position="145"/>
    </location>
    <ligand>
        <name>Zn(2+)</name>
        <dbReference type="ChEBI" id="CHEBI:29105"/>
    </ligand>
</feature>
<dbReference type="HOGENOM" id="CLU_021544_1_0_1"/>
<sequence>MMVIDSKWIRSNIKMFSRRKVAIVVGAGISVSSGIPDFRSRSGIFNDIKKNLGISGSDLFTYSTSMSKEMRKDYLKYMSKLKDMIDRAAPSPTHEFLSLYSDVSKKFRMYTQNIDGLEEKAGLVATKDRSATVVYLHGNMKKLGCLYCGYKVDFGDTERDTYGKGEEIVCSACIRRNEKRGKDTRKRPVGVFHTTIIHYNQSHPDSSFISKMTQYDCDCDLFIVMGTSLKVFGVKKLVKYFCRLNTTRGRRILVNLDKPSREFGDLFDFFWNGDCDEFCKALNEELGLKSMAERVRRLSITKKEDCQQSPEKKTPVEGDVKIERKMIEKEVQKHIDLLIKSSKKKDSHSRVDGSQV</sequence>
<evidence type="ECO:0000313" key="7">
    <source>
        <dbReference type="Proteomes" id="UP000010094"/>
    </source>
</evidence>
<dbReference type="InterPro" id="IPR050134">
    <property type="entry name" value="NAD-dep_sirtuin_deacylases"/>
</dbReference>
<dbReference type="GO" id="GO:0005634">
    <property type="term" value="C:nucleus"/>
    <property type="evidence" value="ECO:0007669"/>
    <property type="project" value="TreeGrafter"/>
</dbReference>
<evidence type="ECO:0000313" key="6">
    <source>
        <dbReference type="EMBL" id="AFN82656.1"/>
    </source>
</evidence>
<proteinExistence type="inferred from homology"/>
<dbReference type="InterPro" id="IPR029035">
    <property type="entry name" value="DHS-like_NAD/FAD-binding_dom"/>
</dbReference>
<dbReference type="GO" id="GO:0017136">
    <property type="term" value="F:histone deacetylase activity, NAD-dependent"/>
    <property type="evidence" value="ECO:0007669"/>
    <property type="project" value="TreeGrafter"/>
</dbReference>
<evidence type="ECO:0000256" key="2">
    <source>
        <dbReference type="ARBA" id="ARBA00022679"/>
    </source>
</evidence>
<accession>I6ZSU9</accession>
<dbReference type="InterPro" id="IPR003000">
    <property type="entry name" value="Sirtuin"/>
</dbReference>
<gene>
    <name evidence="6" type="ordered locus">EROM_030350</name>
</gene>
<feature type="domain" description="Deacetylase sirtuin-type" evidence="5">
    <location>
        <begin position="1"/>
        <end position="289"/>
    </location>
</feature>
<keyword evidence="2" id="KW-0808">Transferase</keyword>
<dbReference type="GeneID" id="20520946"/>
<dbReference type="Proteomes" id="UP000010094">
    <property type="component" value="Chromosome III"/>
</dbReference>
<dbReference type="InterPro" id="IPR026590">
    <property type="entry name" value="Ssirtuin_cat_dom"/>
</dbReference>
<dbReference type="GO" id="GO:0046872">
    <property type="term" value="F:metal ion binding"/>
    <property type="evidence" value="ECO:0007669"/>
    <property type="project" value="UniProtKB-KW"/>
</dbReference>
<organism evidence="6 7">
    <name type="scientific">Encephalitozoon romaleae (strain SJ-2008)</name>
    <name type="common">Microsporidian parasite</name>
    <dbReference type="NCBI Taxonomy" id="1178016"/>
    <lineage>
        <taxon>Eukaryota</taxon>
        <taxon>Fungi</taxon>
        <taxon>Fungi incertae sedis</taxon>
        <taxon>Microsporidia</taxon>
        <taxon>Unikaryonidae</taxon>
        <taxon>Encephalitozoon</taxon>
    </lineage>
</organism>
<comment type="similarity">
    <text evidence="1">Belongs to the sirtuin family. Class I subfamily.</text>
</comment>
<dbReference type="KEGG" id="ero:EROM_030350"/>
<feature type="binding site" evidence="4">
    <location>
        <position position="170"/>
    </location>
    <ligand>
        <name>Zn(2+)</name>
        <dbReference type="ChEBI" id="CHEBI:29105"/>
    </ligand>
</feature>
<keyword evidence="4" id="KW-0862">Zinc</keyword>
<keyword evidence="3" id="KW-0520">NAD</keyword>
<dbReference type="InterPro" id="IPR026591">
    <property type="entry name" value="Sirtuin_cat_small_dom_sf"/>
</dbReference>
<evidence type="ECO:0000256" key="1">
    <source>
        <dbReference type="ARBA" id="ARBA00006924"/>
    </source>
</evidence>
<keyword evidence="4" id="KW-0479">Metal-binding</keyword>
<reference evidence="6 7" key="1">
    <citation type="journal article" date="2012" name="Proc. Natl. Acad. Sci. U.S.A.">
        <title>Gain and loss of multiple functionally related, horizontally transferred genes in the reduced genomes of two microsporidian parasites.</title>
        <authorList>
            <person name="Pombert J.-F."/>
            <person name="Selman M."/>
            <person name="Burki F."/>
            <person name="Bardell F.T."/>
            <person name="Farinelli L."/>
            <person name="Solter L.F."/>
            <person name="Whitman D.W."/>
            <person name="Weiss L.M."/>
            <person name="Corradi N."/>
            <person name="Keeling P.J."/>
        </authorList>
    </citation>
    <scope>NUCLEOTIDE SEQUENCE [LARGE SCALE GENOMIC DNA]</scope>
    <source>
        <strain evidence="6 7">SJ-2008</strain>
    </source>
</reference>
<dbReference type="GO" id="GO:0070403">
    <property type="term" value="F:NAD+ binding"/>
    <property type="evidence" value="ECO:0007669"/>
    <property type="project" value="InterPro"/>
</dbReference>
<dbReference type="SUPFAM" id="SSF52467">
    <property type="entry name" value="DHS-like NAD/FAD-binding domain"/>
    <property type="match status" value="1"/>
</dbReference>
<dbReference type="PROSITE" id="PS50305">
    <property type="entry name" value="SIRTUIN"/>
    <property type="match status" value="1"/>
</dbReference>
<dbReference type="AlphaFoldDB" id="I6ZSU9"/>
<feature type="binding site" evidence="4">
    <location>
        <position position="148"/>
    </location>
    <ligand>
        <name>Zn(2+)</name>
        <dbReference type="ChEBI" id="CHEBI:29105"/>
    </ligand>
</feature>
<evidence type="ECO:0000256" key="3">
    <source>
        <dbReference type="ARBA" id="ARBA00023027"/>
    </source>
</evidence>
<dbReference type="PANTHER" id="PTHR11085:SF8">
    <property type="entry name" value="NAD-DEPENDENT HISTONE DEACETYLASE HST3"/>
    <property type="match status" value="1"/>
</dbReference>
<feature type="binding site" evidence="4">
    <location>
        <position position="173"/>
    </location>
    <ligand>
        <name>Zn(2+)</name>
        <dbReference type="ChEBI" id="CHEBI:29105"/>
    </ligand>
</feature>
<name>I6ZSU9_ENCRO</name>
<dbReference type="OrthoDB" id="2919105at2759"/>
<dbReference type="VEuPathDB" id="MicrosporidiaDB:EROM_030350"/>
<dbReference type="EMBL" id="CP003520">
    <property type="protein sequence ID" value="AFN82656.1"/>
    <property type="molecule type" value="Genomic_DNA"/>
</dbReference>
<evidence type="ECO:0000259" key="5">
    <source>
        <dbReference type="PROSITE" id="PS50305"/>
    </source>
</evidence>
<dbReference type="PANTHER" id="PTHR11085">
    <property type="entry name" value="NAD-DEPENDENT PROTEIN DEACYLASE SIRTUIN-5, MITOCHONDRIAL-RELATED"/>
    <property type="match status" value="1"/>
</dbReference>
<dbReference type="Pfam" id="PF02146">
    <property type="entry name" value="SIR2"/>
    <property type="match status" value="1"/>
</dbReference>
<protein>
    <submittedName>
        <fullName evidence="6">SIR2-like protein involved in telomeric silencing</fullName>
    </submittedName>
</protein>
<dbReference type="RefSeq" id="XP_009264153.1">
    <property type="nucleotide sequence ID" value="XM_009265878.1"/>
</dbReference>
<keyword evidence="7" id="KW-1185">Reference proteome</keyword>
<dbReference type="Gene3D" id="3.40.50.1220">
    <property type="entry name" value="TPP-binding domain"/>
    <property type="match status" value="1"/>
</dbReference>
<dbReference type="Gene3D" id="3.30.1600.10">
    <property type="entry name" value="SIR2/SIRT2 'Small Domain"/>
    <property type="match status" value="1"/>
</dbReference>
<feature type="active site" description="Proton acceptor" evidence="4">
    <location>
        <position position="137"/>
    </location>
</feature>